<evidence type="ECO:0000256" key="5">
    <source>
        <dbReference type="SAM" id="Phobius"/>
    </source>
</evidence>
<feature type="transmembrane region" description="Helical" evidence="5">
    <location>
        <begin position="248"/>
        <end position="267"/>
    </location>
</feature>
<evidence type="ECO:0000259" key="6">
    <source>
        <dbReference type="Pfam" id="PF00324"/>
    </source>
</evidence>
<dbReference type="GO" id="GO:0055085">
    <property type="term" value="P:transmembrane transport"/>
    <property type="evidence" value="ECO:0007669"/>
    <property type="project" value="InterPro"/>
</dbReference>
<accession>A0A0F5HVS8</accession>
<organism evidence="7 8">
    <name type="scientific">Bacillus thermotolerans</name>
    <name type="common">Quasibacillus thermotolerans</name>
    <dbReference type="NCBI Taxonomy" id="1221996"/>
    <lineage>
        <taxon>Bacteria</taxon>
        <taxon>Bacillati</taxon>
        <taxon>Bacillota</taxon>
        <taxon>Bacilli</taxon>
        <taxon>Bacillales</taxon>
        <taxon>Bacillaceae</taxon>
        <taxon>Bacillus</taxon>
    </lineage>
</organism>
<keyword evidence="8" id="KW-1185">Reference proteome</keyword>
<feature type="transmembrane region" description="Helical" evidence="5">
    <location>
        <begin position="429"/>
        <end position="447"/>
    </location>
</feature>
<feature type="transmembrane region" description="Helical" evidence="5">
    <location>
        <begin position="375"/>
        <end position="393"/>
    </location>
</feature>
<keyword evidence="3 5" id="KW-1133">Transmembrane helix</keyword>
<feature type="transmembrane region" description="Helical" evidence="5">
    <location>
        <begin position="287"/>
        <end position="312"/>
    </location>
</feature>
<name>A0A0F5HVS8_BACTR</name>
<dbReference type="Proteomes" id="UP000031563">
    <property type="component" value="Unassembled WGS sequence"/>
</dbReference>
<dbReference type="PIRSF" id="PIRSF006060">
    <property type="entry name" value="AA_transporter"/>
    <property type="match status" value="1"/>
</dbReference>
<proteinExistence type="predicted"/>
<dbReference type="AlphaFoldDB" id="A0A0F5HVS8"/>
<reference evidence="7" key="1">
    <citation type="submission" date="2015-02" db="EMBL/GenBank/DDBJ databases">
        <title>Genome Assembly of Bacillaceae bacterium MTCC 8252.</title>
        <authorList>
            <person name="Verma A."/>
            <person name="Khatri I."/>
            <person name="Mual P."/>
            <person name="Subramanian S."/>
            <person name="Krishnamurthi S."/>
        </authorList>
    </citation>
    <scope>NUCLEOTIDE SEQUENCE [LARGE SCALE GENOMIC DNA]</scope>
    <source>
        <strain evidence="7">MTCC 8252</strain>
    </source>
</reference>
<keyword evidence="2 5" id="KW-0812">Transmembrane</keyword>
<keyword evidence="4 5" id="KW-0472">Membrane</keyword>
<feature type="transmembrane region" description="Helical" evidence="5">
    <location>
        <begin position="29"/>
        <end position="54"/>
    </location>
</feature>
<feature type="transmembrane region" description="Helical" evidence="5">
    <location>
        <begin position="167"/>
        <end position="190"/>
    </location>
</feature>
<dbReference type="GO" id="GO:0016020">
    <property type="term" value="C:membrane"/>
    <property type="evidence" value="ECO:0007669"/>
    <property type="project" value="UniProtKB-SubCell"/>
</dbReference>
<protein>
    <submittedName>
        <fullName evidence="7">Putrescine importer</fullName>
    </submittedName>
</protein>
<dbReference type="InterPro" id="IPR004841">
    <property type="entry name" value="AA-permease/SLC12A_dom"/>
</dbReference>
<dbReference type="Pfam" id="PF00324">
    <property type="entry name" value="AA_permease"/>
    <property type="match status" value="1"/>
</dbReference>
<dbReference type="InterPro" id="IPR050367">
    <property type="entry name" value="APC_superfamily"/>
</dbReference>
<evidence type="ECO:0000256" key="1">
    <source>
        <dbReference type="ARBA" id="ARBA00004141"/>
    </source>
</evidence>
<dbReference type="EMBL" id="JWIR02000053">
    <property type="protein sequence ID" value="KKB37348.1"/>
    <property type="molecule type" value="Genomic_DNA"/>
</dbReference>
<feature type="domain" description="Amino acid permease/ SLC12A" evidence="6">
    <location>
        <begin position="47"/>
        <end position="396"/>
    </location>
</feature>
<evidence type="ECO:0000313" key="7">
    <source>
        <dbReference type="EMBL" id="KKB37348.1"/>
    </source>
</evidence>
<feature type="transmembrane region" description="Helical" evidence="5">
    <location>
        <begin position="210"/>
        <end position="228"/>
    </location>
</feature>
<dbReference type="PANTHER" id="PTHR42770:SF8">
    <property type="entry name" value="PUTRESCINE IMPORTER PUUP"/>
    <property type="match status" value="1"/>
</dbReference>
<evidence type="ECO:0000256" key="3">
    <source>
        <dbReference type="ARBA" id="ARBA00022989"/>
    </source>
</evidence>
<feature type="transmembrane region" description="Helical" evidence="5">
    <location>
        <begin position="60"/>
        <end position="80"/>
    </location>
</feature>
<comment type="caution">
    <text evidence="7">The sequence shown here is derived from an EMBL/GenBank/DDBJ whole genome shotgun (WGS) entry which is preliminary data.</text>
</comment>
<sequence length="480" mass="52722">MKELVHHIKSSLLRGGVDMSTPKQMERSLTLLPIVLFGFSFMALATVFSTYGIAAELSHGMVPGSYVVALVVMLFTAYSYGQMSKVIPSAGSAYAYTQKSINPYVGFMVGWAILMDYLFIPMVNYLLFGIFFSAAFPAIPPYVWILSMMLLVTYINMKGVKLASKANALITIFSLLFILLFIGFSIKEVIGGAGAGTLFTFEPFYNSEEPFSFIVAGAALLCFSFLGFDSATTFAEETVKPAKTIPRAVFSITLAGGAVFIAVSYFAHLVWPNYGTFSNPDSASHEIITFVGGEALASGFLAVYAITAFGSAMSSQASASRILYAMGRDGQLPRKFFGTLHSKLQTPVNNILFISAFSLLALFVSLSLVASFINFGAFLAFTSVNIAVISYYFIRQRQRSLKGTLLYLIVPFIGALLDLYLLINLDMNSKILGTAWFVLGLVYMFFLTKGFKQRPPELHLSADHSHHNEEEEKHESRYSS</sequence>
<feature type="transmembrane region" description="Helical" evidence="5">
    <location>
        <begin position="351"/>
        <end position="369"/>
    </location>
</feature>
<feature type="transmembrane region" description="Helical" evidence="5">
    <location>
        <begin position="405"/>
        <end position="423"/>
    </location>
</feature>
<feature type="transmembrane region" description="Helical" evidence="5">
    <location>
        <begin position="126"/>
        <end position="155"/>
    </location>
</feature>
<feature type="transmembrane region" description="Helical" evidence="5">
    <location>
        <begin position="101"/>
        <end position="120"/>
    </location>
</feature>
<comment type="subcellular location">
    <subcellularLocation>
        <location evidence="1">Membrane</location>
        <topology evidence="1">Multi-pass membrane protein</topology>
    </subcellularLocation>
</comment>
<evidence type="ECO:0000313" key="8">
    <source>
        <dbReference type="Proteomes" id="UP000031563"/>
    </source>
</evidence>
<dbReference type="STRING" id="1221996.QY95_02855"/>
<dbReference type="Gene3D" id="1.20.1740.10">
    <property type="entry name" value="Amino acid/polyamine transporter I"/>
    <property type="match status" value="1"/>
</dbReference>
<evidence type="ECO:0000256" key="4">
    <source>
        <dbReference type="ARBA" id="ARBA00023136"/>
    </source>
</evidence>
<evidence type="ECO:0000256" key="2">
    <source>
        <dbReference type="ARBA" id="ARBA00022692"/>
    </source>
</evidence>
<dbReference type="PANTHER" id="PTHR42770">
    <property type="entry name" value="AMINO ACID TRANSPORTER-RELATED"/>
    <property type="match status" value="1"/>
</dbReference>
<gene>
    <name evidence="7" type="ORF">QY95_02855</name>
</gene>